<dbReference type="EMBL" id="JXDI01000003">
    <property type="protein sequence ID" value="KAF2406536.1"/>
    <property type="molecule type" value="Genomic_DNA"/>
</dbReference>
<dbReference type="AlphaFoldDB" id="A0A1H0BLZ1"/>
<name>A0A1H0BLZ1_9PSED</name>
<dbReference type="RefSeq" id="WP_083358950.1">
    <property type="nucleotide sequence ID" value="NZ_JXDI01000003.1"/>
</dbReference>
<feature type="region of interest" description="Disordered" evidence="1">
    <location>
        <begin position="19"/>
        <end position="46"/>
    </location>
</feature>
<gene>
    <name evidence="2" type="ORF">PSAN_47120</name>
    <name evidence="3" type="ORF">SAMN04490179_4372</name>
</gene>
<dbReference type="Proteomes" id="UP000182470">
    <property type="component" value="Chromosome I"/>
</dbReference>
<proteinExistence type="predicted"/>
<reference evidence="3 4" key="2">
    <citation type="submission" date="2016-10" db="EMBL/GenBank/DDBJ databases">
        <authorList>
            <person name="de Groot N.N."/>
        </authorList>
    </citation>
    <scope>NUCLEOTIDE SEQUENCE [LARGE SCALE GENOMIC DNA]</scope>
    <source>
        <strain evidence="3 4">BS2772</strain>
    </source>
</reference>
<evidence type="ECO:0000313" key="4">
    <source>
        <dbReference type="Proteomes" id="UP000182470"/>
    </source>
</evidence>
<protein>
    <submittedName>
        <fullName evidence="3">Uncharacterized protein</fullName>
    </submittedName>
</protein>
<sequence>MLSISASIASFYSHYEASQINTEKPTPNPPQHGDGNDVLMAGSQSGNDVLMARKATDLHPLQPQQERLHKLFEAAQVDNGDPFVNPIDQTAGDDAEVFDPATQCWQATQAAGNGQYTALGDPYREAIDFEIKADGMGGWQQA</sequence>
<evidence type="ECO:0000313" key="2">
    <source>
        <dbReference type="EMBL" id="KAF2406536.1"/>
    </source>
</evidence>
<evidence type="ECO:0000313" key="5">
    <source>
        <dbReference type="Proteomes" id="UP000748067"/>
    </source>
</evidence>
<dbReference type="Proteomes" id="UP000748067">
    <property type="component" value="Unassembled WGS sequence"/>
</dbReference>
<dbReference type="OrthoDB" id="7015529at2"/>
<dbReference type="EMBL" id="LT629704">
    <property type="protein sequence ID" value="SDN46659.1"/>
    <property type="molecule type" value="Genomic_DNA"/>
</dbReference>
<organism evidence="3 4">
    <name type="scientific">Pseudomonas antarctica</name>
    <dbReference type="NCBI Taxonomy" id="219572"/>
    <lineage>
        <taxon>Bacteria</taxon>
        <taxon>Pseudomonadati</taxon>
        <taxon>Pseudomonadota</taxon>
        <taxon>Gammaproteobacteria</taxon>
        <taxon>Pseudomonadales</taxon>
        <taxon>Pseudomonadaceae</taxon>
        <taxon>Pseudomonas</taxon>
    </lineage>
</organism>
<evidence type="ECO:0000313" key="3">
    <source>
        <dbReference type="EMBL" id="SDN46659.1"/>
    </source>
</evidence>
<keyword evidence="5" id="KW-1185">Reference proteome</keyword>
<reference evidence="2 5" key="1">
    <citation type="submission" date="2015-01" db="EMBL/GenBank/DDBJ databases">
        <title>Genome Sequence of Pseudomonas antarctica CMS 35.</title>
        <authorList>
            <person name="Voget S."/>
            <person name="Chow J."/>
            <person name="Daniel R."/>
            <person name="Streit W."/>
        </authorList>
    </citation>
    <scope>NUCLEOTIDE SEQUENCE [LARGE SCALE GENOMIC DNA]</scope>
    <source>
        <strain evidence="2 5">CMS 35</strain>
    </source>
</reference>
<evidence type="ECO:0000256" key="1">
    <source>
        <dbReference type="SAM" id="MobiDB-lite"/>
    </source>
</evidence>
<accession>A0A1H0BLZ1</accession>